<keyword evidence="2" id="KW-0238">DNA-binding</keyword>
<dbReference type="InterPro" id="IPR036388">
    <property type="entry name" value="WH-like_DNA-bd_sf"/>
</dbReference>
<sequence length="308" mass="32803">MALYMQIADDLARRVRSGELAAGEELPGVREYARTLGTTSSTVVRAYRYLADAGVITMADRRRARVAGEGAIAAARLLEPERVFRLAGSDDPALGVLLDRLGAAVVPVGARGSFQGLRAVARGEADGAVIHLRHRDGVYNEAFARAVLGRDKPRLLHLWRREQGLIVPAGNPRGLASAAQLGGLRVARRELGAGTRLLLEQLLLTDGVAPHEIAGPELHSHMEIAFAVATGIADVGLGVRAGLADLGLDFVPLLWEPYEIALGHGALGAARPLIATLRDPLFQRSVADLDGYDLQHTATVRPLVSANR</sequence>
<evidence type="ECO:0000256" key="1">
    <source>
        <dbReference type="ARBA" id="ARBA00023015"/>
    </source>
</evidence>
<evidence type="ECO:0000256" key="3">
    <source>
        <dbReference type="ARBA" id="ARBA00023163"/>
    </source>
</evidence>
<dbReference type="Gene3D" id="1.10.10.10">
    <property type="entry name" value="Winged helix-like DNA-binding domain superfamily/Winged helix DNA-binding domain"/>
    <property type="match status" value="1"/>
</dbReference>
<reference evidence="5 6" key="1">
    <citation type="submission" date="2014-12" db="EMBL/GenBank/DDBJ databases">
        <title>Frankia sp. BMG5.1 draft genome.</title>
        <authorList>
            <person name="Gtari M."/>
            <person name="Ghodhbane-Gtari F."/>
            <person name="Nouioui I."/>
            <person name="Ktari A."/>
            <person name="Hezbri K."/>
            <person name="Mimouni W."/>
            <person name="Sbissi I."/>
            <person name="Ayari A."/>
            <person name="Yamanaka T."/>
            <person name="Normand P."/>
            <person name="Tisa L.S."/>
            <person name="Boudabous A."/>
        </authorList>
    </citation>
    <scope>NUCLEOTIDE SEQUENCE [LARGE SCALE GENOMIC DNA]</scope>
    <source>
        <strain evidence="5 6">BMG5.1</strain>
    </source>
</reference>
<evidence type="ECO:0000259" key="4">
    <source>
        <dbReference type="PROSITE" id="PS50949"/>
    </source>
</evidence>
<organism evidence="5 6">
    <name type="scientific">Protofrankia coriariae</name>
    <dbReference type="NCBI Taxonomy" id="1562887"/>
    <lineage>
        <taxon>Bacteria</taxon>
        <taxon>Bacillati</taxon>
        <taxon>Actinomycetota</taxon>
        <taxon>Actinomycetes</taxon>
        <taxon>Frankiales</taxon>
        <taxon>Frankiaceae</taxon>
        <taxon>Protofrankia</taxon>
    </lineage>
</organism>
<name>A0ABR5F806_9ACTN</name>
<feature type="domain" description="HTH gntR-type" evidence="4">
    <location>
        <begin position="1"/>
        <end position="69"/>
    </location>
</feature>
<comment type="caution">
    <text evidence="5">The sequence shown here is derived from an EMBL/GenBank/DDBJ whole genome shotgun (WGS) entry which is preliminary data.</text>
</comment>
<dbReference type="InterPro" id="IPR024370">
    <property type="entry name" value="PBP_domain"/>
</dbReference>
<dbReference type="Pfam" id="PF12727">
    <property type="entry name" value="PBP_like"/>
    <property type="match status" value="1"/>
</dbReference>
<evidence type="ECO:0000313" key="6">
    <source>
        <dbReference type="Proteomes" id="UP000035425"/>
    </source>
</evidence>
<evidence type="ECO:0000313" key="5">
    <source>
        <dbReference type="EMBL" id="KLL12753.1"/>
    </source>
</evidence>
<dbReference type="CDD" id="cd07377">
    <property type="entry name" value="WHTH_GntR"/>
    <property type="match status" value="1"/>
</dbReference>
<gene>
    <name evidence="5" type="ORF">FrCorBMG51_03765</name>
</gene>
<dbReference type="InterPro" id="IPR000524">
    <property type="entry name" value="Tscrpt_reg_HTH_GntR"/>
</dbReference>
<dbReference type="Proteomes" id="UP000035425">
    <property type="component" value="Unassembled WGS sequence"/>
</dbReference>
<dbReference type="RefSeq" id="WP_047221662.1">
    <property type="nucleotide sequence ID" value="NZ_JWIO01000003.1"/>
</dbReference>
<dbReference type="PANTHER" id="PTHR38431">
    <property type="entry name" value="BLL2305 PROTEIN"/>
    <property type="match status" value="1"/>
</dbReference>
<protein>
    <submittedName>
        <fullName evidence="5">Molybdate-binding protein</fullName>
    </submittedName>
</protein>
<keyword evidence="3" id="KW-0804">Transcription</keyword>
<dbReference type="SUPFAM" id="SSF53850">
    <property type="entry name" value="Periplasmic binding protein-like II"/>
    <property type="match status" value="1"/>
</dbReference>
<proteinExistence type="predicted"/>
<dbReference type="SUPFAM" id="SSF46785">
    <property type="entry name" value="Winged helix' DNA-binding domain"/>
    <property type="match status" value="1"/>
</dbReference>
<dbReference type="EMBL" id="JWIO01000003">
    <property type="protein sequence ID" value="KLL12753.1"/>
    <property type="molecule type" value="Genomic_DNA"/>
</dbReference>
<dbReference type="SMART" id="SM00345">
    <property type="entry name" value="HTH_GNTR"/>
    <property type="match status" value="1"/>
</dbReference>
<evidence type="ECO:0000256" key="2">
    <source>
        <dbReference type="ARBA" id="ARBA00023125"/>
    </source>
</evidence>
<keyword evidence="6" id="KW-1185">Reference proteome</keyword>
<keyword evidence="1" id="KW-0805">Transcription regulation</keyword>
<dbReference type="Pfam" id="PF00392">
    <property type="entry name" value="GntR"/>
    <property type="match status" value="1"/>
</dbReference>
<accession>A0ABR5F806</accession>
<dbReference type="PANTHER" id="PTHR38431:SF1">
    <property type="entry name" value="BLL2305 PROTEIN"/>
    <property type="match status" value="1"/>
</dbReference>
<dbReference type="InterPro" id="IPR036390">
    <property type="entry name" value="WH_DNA-bd_sf"/>
</dbReference>
<dbReference type="PROSITE" id="PS50949">
    <property type="entry name" value="HTH_GNTR"/>
    <property type="match status" value="1"/>
</dbReference>